<keyword evidence="1" id="KW-0378">Hydrolase</keyword>
<dbReference type="Gene3D" id="3.20.20.80">
    <property type="entry name" value="Glycosidases"/>
    <property type="match status" value="1"/>
</dbReference>
<dbReference type="GO" id="GO:0051118">
    <property type="term" value="F:glucan endo-1,3-alpha-glucosidase activity"/>
    <property type="evidence" value="ECO:0007669"/>
    <property type="project" value="InterPro"/>
</dbReference>
<evidence type="ECO:0000313" key="2">
    <source>
        <dbReference type="Proteomes" id="UP001221142"/>
    </source>
</evidence>
<reference evidence="1" key="1">
    <citation type="submission" date="2023-03" db="EMBL/GenBank/DDBJ databases">
        <title>Massive genome expansion in bonnet fungi (Mycena s.s.) driven by repeated elements and novel gene families across ecological guilds.</title>
        <authorList>
            <consortium name="Lawrence Berkeley National Laboratory"/>
            <person name="Harder C.B."/>
            <person name="Miyauchi S."/>
            <person name="Viragh M."/>
            <person name="Kuo A."/>
            <person name="Thoen E."/>
            <person name="Andreopoulos B."/>
            <person name="Lu D."/>
            <person name="Skrede I."/>
            <person name="Drula E."/>
            <person name="Henrissat B."/>
            <person name="Morin E."/>
            <person name="Kohler A."/>
            <person name="Barry K."/>
            <person name="LaButti K."/>
            <person name="Morin E."/>
            <person name="Salamov A."/>
            <person name="Lipzen A."/>
            <person name="Mereny Z."/>
            <person name="Hegedus B."/>
            <person name="Baldrian P."/>
            <person name="Stursova M."/>
            <person name="Weitz H."/>
            <person name="Taylor A."/>
            <person name="Grigoriev I.V."/>
            <person name="Nagy L.G."/>
            <person name="Martin F."/>
            <person name="Kauserud H."/>
        </authorList>
    </citation>
    <scope>NUCLEOTIDE SEQUENCE</scope>
    <source>
        <strain evidence="1">9284</strain>
    </source>
</reference>
<dbReference type="Pfam" id="PF03659">
    <property type="entry name" value="Glyco_hydro_71"/>
    <property type="match status" value="1"/>
</dbReference>
<keyword evidence="2" id="KW-1185">Reference proteome</keyword>
<dbReference type="AlphaFoldDB" id="A0AAD7FFH5"/>
<gene>
    <name evidence="1" type="ORF">FB45DRAFT_838781</name>
</gene>
<proteinExistence type="predicted"/>
<evidence type="ECO:0000313" key="1">
    <source>
        <dbReference type="EMBL" id="KAJ7621058.1"/>
    </source>
</evidence>
<sequence>MLKKTLDIQLASDTGIDGFVLNVGNDPWEFDRVTTAFNIALDYPGFSLCISFDMSSLPCSSLDDARLLQAYISQFQSHSSYINIGDRPFLTAFSGQDCTFGQQSPQDGWVDAIKSDPNQPILFVPSFFIEPSTFSQWEGVIDGISNWNAAWPNGDNPSDFDRDNDCIANLAPGDLYMTGVSPWFFTHYPSKNFIYQFDDWMFARRWELLIGNRQKVDIAQLVTWNDFGESHYIGQVLPDTDQPNSQAWVNGFDHTGWLRLWAYYIQAFKTGSYPKIEQDRIFLWSRLYPAASSTPDSLGKPDNWQWTEDFAWAIFFLCAPADVVLRCGSDEQRVSRVTGLVKVKLGLQSTCSISASIEREDGSGQDLFPDGMKFMTEPQDTYNFNAFVAAS</sequence>
<comment type="caution">
    <text evidence="1">The sequence shown here is derived from an EMBL/GenBank/DDBJ whole genome shotgun (WGS) entry which is preliminary data.</text>
</comment>
<dbReference type="Proteomes" id="UP001221142">
    <property type="component" value="Unassembled WGS sequence"/>
</dbReference>
<dbReference type="EMBL" id="JARKIF010000016">
    <property type="protein sequence ID" value="KAJ7621058.1"/>
    <property type="molecule type" value="Genomic_DNA"/>
</dbReference>
<accession>A0AAD7FFH5</accession>
<protein>
    <submittedName>
        <fullName evidence="1">Glycoside hydrolase family 71 protein</fullName>
    </submittedName>
</protein>
<name>A0AAD7FFH5_9AGAR</name>
<dbReference type="InterPro" id="IPR005197">
    <property type="entry name" value="Glyco_hydro_71"/>
</dbReference>
<dbReference type="CDD" id="cd11577">
    <property type="entry name" value="GH71"/>
    <property type="match status" value="1"/>
</dbReference>
<organism evidence="1 2">
    <name type="scientific">Roridomyces roridus</name>
    <dbReference type="NCBI Taxonomy" id="1738132"/>
    <lineage>
        <taxon>Eukaryota</taxon>
        <taxon>Fungi</taxon>
        <taxon>Dikarya</taxon>
        <taxon>Basidiomycota</taxon>
        <taxon>Agaricomycotina</taxon>
        <taxon>Agaricomycetes</taxon>
        <taxon>Agaricomycetidae</taxon>
        <taxon>Agaricales</taxon>
        <taxon>Marasmiineae</taxon>
        <taxon>Mycenaceae</taxon>
        <taxon>Roridomyces</taxon>
    </lineage>
</organism>